<name>A0ABM9I4U5_9GAMM</name>
<dbReference type="EMBL" id="OX458333">
    <property type="protein sequence ID" value="CAI8893684.1"/>
    <property type="molecule type" value="Genomic_DNA"/>
</dbReference>
<reference evidence="1 2" key="1">
    <citation type="submission" date="2023-03" db="EMBL/GenBank/DDBJ databases">
        <authorList>
            <person name="Pearce D."/>
        </authorList>
    </citation>
    <scope>NUCLEOTIDE SEQUENCE [LARGE SCALE GENOMIC DNA]</scope>
    <source>
        <strain evidence="1">Msz</strain>
    </source>
</reference>
<accession>A0ABM9I4U5</accession>
<keyword evidence="2" id="KW-1185">Reference proteome</keyword>
<dbReference type="Proteomes" id="UP001162030">
    <property type="component" value="Chromosome"/>
</dbReference>
<proteinExistence type="predicted"/>
<protein>
    <submittedName>
        <fullName evidence="1">Uncharacterized protein</fullName>
    </submittedName>
</protein>
<evidence type="ECO:0000313" key="2">
    <source>
        <dbReference type="Proteomes" id="UP001162030"/>
    </source>
</evidence>
<sequence>MNCGRGETGLRLAWCERPFLLPARIGDENALALVYQLSRGKSKEFKRGGGGERPVSS</sequence>
<gene>
    <name evidence="1" type="ORF">MSZNOR_3296</name>
</gene>
<organism evidence="1 2">
    <name type="scientific">Methylocaldum szegediense</name>
    <dbReference type="NCBI Taxonomy" id="73780"/>
    <lineage>
        <taxon>Bacteria</taxon>
        <taxon>Pseudomonadati</taxon>
        <taxon>Pseudomonadota</taxon>
        <taxon>Gammaproteobacteria</taxon>
        <taxon>Methylococcales</taxon>
        <taxon>Methylococcaceae</taxon>
        <taxon>Methylocaldum</taxon>
    </lineage>
</organism>
<evidence type="ECO:0000313" key="1">
    <source>
        <dbReference type="EMBL" id="CAI8893684.1"/>
    </source>
</evidence>